<dbReference type="EMBL" id="KP795618">
    <property type="protein sequence ID" value="AKN38885.1"/>
    <property type="molecule type" value="Genomic_DNA"/>
</dbReference>
<accession>A0A0H3ZP60</accession>
<evidence type="ECO:0000313" key="2">
    <source>
        <dbReference type="EMBL" id="AKN37391.1"/>
    </source>
</evidence>
<evidence type="ECO:0000313" key="5">
    <source>
        <dbReference type="EMBL" id="AKN40127.1"/>
    </source>
</evidence>
<sequence length="40" mass="4440">MLFCIIPHYVQFELKAPSLGFGAGNRSLKQPCYGRQRAAA</sequence>
<proteinExistence type="predicted"/>
<dbReference type="AlphaFoldDB" id="A0A0H3ZP60"/>
<dbReference type="EMBL" id="KP795680">
    <property type="protein sequence ID" value="AKN40127.1"/>
    <property type="molecule type" value="Genomic_DNA"/>
</dbReference>
<name>A0A0H3ZP60_9VIBR</name>
<dbReference type="EMBL" id="KP795692">
    <property type="protein sequence ID" value="AKN40362.1"/>
    <property type="molecule type" value="Genomic_DNA"/>
</dbReference>
<evidence type="ECO:0000313" key="1">
    <source>
        <dbReference type="EMBL" id="AKN35689.1"/>
    </source>
</evidence>
<protein>
    <submittedName>
        <fullName evidence="1">Uncharacterized protein</fullName>
    </submittedName>
</protein>
<evidence type="ECO:0000313" key="3">
    <source>
        <dbReference type="EMBL" id="AKN37797.1"/>
    </source>
</evidence>
<evidence type="ECO:0000313" key="4">
    <source>
        <dbReference type="EMBL" id="AKN38885.1"/>
    </source>
</evidence>
<reference evidence="1" key="1">
    <citation type="journal article" date="2015" name="MBio">
        <title>Eco-Evolutionary Dynamics of Episomes among Ecologically Cohesive Bacterial Populations.</title>
        <authorList>
            <person name="Xue H."/>
            <person name="Cordero O.X."/>
            <person name="Camas F.M."/>
            <person name="Trimble W."/>
            <person name="Meyer F."/>
            <person name="Guglielmini J."/>
            <person name="Rocha E.P."/>
            <person name="Polz M.F."/>
        </authorList>
    </citation>
    <scope>NUCLEOTIDE SEQUENCE</scope>
    <source>
        <strain evidence="2">1S_120</strain>
        <strain evidence="1">1S_77</strain>
        <strain evidence="5">5S_149</strain>
        <strain evidence="3">5S_239</strain>
        <strain evidence="4">5S_240</strain>
    </source>
</reference>
<dbReference type="EMBL" id="KP795533">
    <property type="protein sequence ID" value="AKN37391.1"/>
    <property type="molecule type" value="Genomic_DNA"/>
</dbReference>
<organism evidence="1">
    <name type="scientific">Vibrio kanaloae</name>
    <dbReference type="NCBI Taxonomy" id="170673"/>
    <lineage>
        <taxon>Bacteria</taxon>
        <taxon>Pseudomonadati</taxon>
        <taxon>Pseudomonadota</taxon>
        <taxon>Gammaproteobacteria</taxon>
        <taxon>Vibrionales</taxon>
        <taxon>Vibrionaceae</taxon>
        <taxon>Vibrio</taxon>
    </lineage>
</organism>
<dbReference type="EMBL" id="KP795447">
    <property type="protein sequence ID" value="AKN35689.1"/>
    <property type="molecule type" value="Genomic_DNA"/>
</dbReference>
<dbReference type="EMBL" id="KP795551">
    <property type="protein sequence ID" value="AKN37797.1"/>
    <property type="molecule type" value="Genomic_DNA"/>
</dbReference>